<evidence type="ECO:0000256" key="6">
    <source>
        <dbReference type="ARBA" id="ARBA00023163"/>
    </source>
</evidence>
<feature type="compositionally biased region" description="Acidic residues" evidence="9">
    <location>
        <begin position="847"/>
        <end position="858"/>
    </location>
</feature>
<keyword evidence="7 8" id="KW-0539">Nucleus</keyword>
<proteinExistence type="predicted"/>
<feature type="region of interest" description="Disordered" evidence="9">
    <location>
        <begin position="559"/>
        <end position="588"/>
    </location>
</feature>
<keyword evidence="5" id="KW-0010">Activator</keyword>
<evidence type="ECO:0000313" key="11">
    <source>
        <dbReference type="EMBL" id="CAB1440419.1"/>
    </source>
</evidence>
<feature type="compositionally biased region" description="Acidic residues" evidence="9">
    <location>
        <begin position="868"/>
        <end position="893"/>
    </location>
</feature>
<feature type="DNA-binding region" description="HMG box" evidence="8">
    <location>
        <begin position="744"/>
        <end position="810"/>
    </location>
</feature>
<feature type="compositionally biased region" description="Polar residues" evidence="9">
    <location>
        <begin position="813"/>
        <end position="824"/>
    </location>
</feature>
<feature type="domain" description="HMG box" evidence="10">
    <location>
        <begin position="744"/>
        <end position="810"/>
    </location>
</feature>
<evidence type="ECO:0000256" key="9">
    <source>
        <dbReference type="SAM" id="MobiDB-lite"/>
    </source>
</evidence>
<dbReference type="InterPro" id="IPR029215">
    <property type="entry name" value="HMG_box_5"/>
</dbReference>
<dbReference type="PANTHER" id="PTHR46318">
    <property type="entry name" value="UPSTREAM BINDING TRANSCRIPTION FACTOR"/>
    <property type="match status" value="1"/>
</dbReference>
<feature type="domain" description="HMG box" evidence="10">
    <location>
        <begin position="375"/>
        <end position="443"/>
    </location>
</feature>
<evidence type="ECO:0000259" key="10">
    <source>
        <dbReference type="PROSITE" id="PS50118"/>
    </source>
</evidence>
<dbReference type="CDD" id="cd22002">
    <property type="entry name" value="HMG-box_UBF1_rpt5"/>
    <property type="match status" value="1"/>
</dbReference>
<feature type="DNA-binding region" description="HMG box" evidence="8">
    <location>
        <begin position="375"/>
        <end position="443"/>
    </location>
</feature>
<dbReference type="CDD" id="cd22000">
    <property type="entry name" value="HMG-box_UBF1_rpt3"/>
    <property type="match status" value="1"/>
</dbReference>
<feature type="region of interest" description="Disordered" evidence="9">
    <location>
        <begin position="642"/>
        <end position="667"/>
    </location>
</feature>
<feature type="DNA-binding region" description="HMG box" evidence="8">
    <location>
        <begin position="585"/>
        <end position="653"/>
    </location>
</feature>
<gene>
    <name evidence="11" type="ORF">PLEPLA_LOCUS28185</name>
</gene>
<feature type="region of interest" description="Disordered" evidence="9">
    <location>
        <begin position="813"/>
        <end position="916"/>
    </location>
</feature>
<dbReference type="Proteomes" id="UP001153269">
    <property type="component" value="Unassembled WGS sequence"/>
</dbReference>
<dbReference type="Pfam" id="PF14887">
    <property type="entry name" value="HMG_box_5"/>
    <property type="match status" value="1"/>
</dbReference>
<reference evidence="11" key="1">
    <citation type="submission" date="2020-03" db="EMBL/GenBank/DDBJ databases">
        <authorList>
            <person name="Weist P."/>
        </authorList>
    </citation>
    <scope>NUCLEOTIDE SEQUENCE</scope>
</reference>
<feature type="region of interest" description="Disordered" evidence="9">
    <location>
        <begin position="732"/>
        <end position="753"/>
    </location>
</feature>
<feature type="domain" description="HMG box" evidence="10">
    <location>
        <begin position="657"/>
        <end position="724"/>
    </location>
</feature>
<name>A0A9N7V0A6_PLEPL</name>
<dbReference type="CDD" id="cd21998">
    <property type="entry name" value="HMG-box_UBF1_rpt1-like"/>
    <property type="match status" value="1"/>
</dbReference>
<dbReference type="CDD" id="cd22003">
    <property type="entry name" value="HMG-box_UBF1_rpt6-like"/>
    <property type="match status" value="1"/>
</dbReference>
<dbReference type="InterPro" id="IPR009071">
    <property type="entry name" value="HMG_box_dom"/>
</dbReference>
<keyword evidence="6" id="KW-0804">Transcription</keyword>
<feature type="domain" description="HMG box" evidence="10">
    <location>
        <begin position="289"/>
        <end position="357"/>
    </location>
</feature>
<comment type="caution">
    <text evidence="11">The sequence shown here is derived from an EMBL/GenBank/DDBJ whole genome shotgun (WGS) entry which is preliminary data.</text>
</comment>
<keyword evidence="4 8" id="KW-0238">DNA-binding</keyword>
<dbReference type="GO" id="GO:0005634">
    <property type="term" value="C:nucleus"/>
    <property type="evidence" value="ECO:0007669"/>
    <property type="project" value="UniProtKB-SubCell"/>
</dbReference>
<dbReference type="SUPFAM" id="SSF47095">
    <property type="entry name" value="HMG-box"/>
    <property type="match status" value="6"/>
</dbReference>
<organism evidence="11 12">
    <name type="scientific">Pleuronectes platessa</name>
    <name type="common">European plaice</name>
    <dbReference type="NCBI Taxonomy" id="8262"/>
    <lineage>
        <taxon>Eukaryota</taxon>
        <taxon>Metazoa</taxon>
        <taxon>Chordata</taxon>
        <taxon>Craniata</taxon>
        <taxon>Vertebrata</taxon>
        <taxon>Euteleostomi</taxon>
        <taxon>Actinopterygii</taxon>
        <taxon>Neopterygii</taxon>
        <taxon>Teleostei</taxon>
        <taxon>Neoteleostei</taxon>
        <taxon>Acanthomorphata</taxon>
        <taxon>Carangaria</taxon>
        <taxon>Pleuronectiformes</taxon>
        <taxon>Pleuronectoidei</taxon>
        <taxon>Pleuronectidae</taxon>
        <taxon>Pleuronectes</taxon>
    </lineage>
</organism>
<dbReference type="CDD" id="cd22001">
    <property type="entry name" value="HMG-box_UBF1_rpt4"/>
    <property type="match status" value="1"/>
</dbReference>
<feature type="DNA-binding region" description="HMG box" evidence="8">
    <location>
        <begin position="657"/>
        <end position="724"/>
    </location>
</feature>
<dbReference type="CDD" id="cd21999">
    <property type="entry name" value="HMG-box_UBF1_rpt2"/>
    <property type="match status" value="1"/>
</dbReference>
<accession>A0A9N7V0A6</accession>
<feature type="domain" description="HMG box" evidence="10">
    <location>
        <begin position="477"/>
        <end position="541"/>
    </location>
</feature>
<protein>
    <recommendedName>
        <fullName evidence="10">HMG box domain-containing protein</fullName>
    </recommendedName>
</protein>
<sequence>MLSREERRGEAEKRRRERRRGGEKMTEEKFGTEMRQGRSPGEKRIIAHGWVRRHRGGKVDVPASRNGWLERSWCALSGGGRRERWRRGGRTISAGTGARDRRRSAGCRSTLPFFLHNHAEPHAERQNRRRPSHGEPAFLLLACAAARGRREGESAPPWAFRSGLCFSVFAVRHWTLSRFETKRLQMNGDMEVAAPVQVWAQDDLLKLLEAMQVALPEKDMTKYKTSESHLDWQKVAFNTFTAEMCRQKWLEVSKEIRKFRTLTELIVDAQDYIKNPYKGKKLKKHPDFPKKPLTPYFRFFMEKRAKYAKLHPEMSNLDLTKILSKKYRELPEKKKKKYVEDFLRDKESFVGSMMKFREDHPDLMESMAKKGSNVPEKAKTPQQLWYNHEKKAVLKTRPDATTKDIKEGLGKQWTQLSDKKRLKWIAKSLEQQKLYELTMRDYIQKHPELNMVQGDYVKSTLTKAERHLKDKSDGRPDKPPPNGYSMFCAELMSSMKDVPSTERMMMCSQRWKLLKQNEKDAYQKRCEQRKKDYEIDMNRFLTSLSVEEQQRVLGEDKFGLRKGSAAGSPAAKKRNAKAKASPEKPKRPISAMFIFSEEKRPKLQQERPDLSDSELTRLLARMWNELPDKKKEKYKRLETVLKAESEKKEKEDRSRLPDPPKTAQDIWQQSVIGDYLARFKSDRPKAQKAMEGTWSIMEKKEKIMWIKKAAEDQKRYERDLCEMRSPATAAIASGKKMKFEGEPKKPPSNGYQKFSQEMLSNGELNHLPMKERMTEIGSRWQRLSLKDKDRYKKIAEEKQRQYKVILEQWLASLSSQERNTYKEYTSQKRRTTAKAGGPKAKFKKSDTEEEDEEDEDEPEKASSSADSSSEDDEDEDDDDEEDKDDEDDDEAEDKENKSDDSSSDSNSQASSDSDSD</sequence>
<evidence type="ECO:0000256" key="2">
    <source>
        <dbReference type="ARBA" id="ARBA00022737"/>
    </source>
</evidence>
<keyword evidence="2" id="KW-0677">Repeat</keyword>
<dbReference type="PANTHER" id="PTHR46318:SF2">
    <property type="entry name" value="NUCLEOLAR TRANSCRIPTION FACTOR 1"/>
    <property type="match status" value="1"/>
</dbReference>
<feature type="DNA-binding region" description="HMG box" evidence="8">
    <location>
        <begin position="477"/>
        <end position="541"/>
    </location>
</feature>
<dbReference type="InterPro" id="IPR051762">
    <property type="entry name" value="UBF1"/>
</dbReference>
<dbReference type="InterPro" id="IPR036910">
    <property type="entry name" value="HMG_box_dom_sf"/>
</dbReference>
<dbReference type="Pfam" id="PF09011">
    <property type="entry name" value="HMG_box_2"/>
    <property type="match status" value="1"/>
</dbReference>
<feature type="compositionally biased region" description="Basic and acidic residues" evidence="9">
    <location>
        <begin position="642"/>
        <end position="658"/>
    </location>
</feature>
<dbReference type="PROSITE" id="PS50118">
    <property type="entry name" value="HMG_BOX_2"/>
    <property type="match status" value="6"/>
</dbReference>
<dbReference type="SMART" id="SM00398">
    <property type="entry name" value="HMG"/>
    <property type="match status" value="6"/>
</dbReference>
<dbReference type="EMBL" id="CADEAL010002447">
    <property type="protein sequence ID" value="CAB1440419.1"/>
    <property type="molecule type" value="Genomic_DNA"/>
</dbReference>
<evidence type="ECO:0000256" key="1">
    <source>
        <dbReference type="ARBA" id="ARBA00004123"/>
    </source>
</evidence>
<evidence type="ECO:0000256" key="3">
    <source>
        <dbReference type="ARBA" id="ARBA00023015"/>
    </source>
</evidence>
<dbReference type="GO" id="GO:0003677">
    <property type="term" value="F:DNA binding"/>
    <property type="evidence" value="ECO:0007669"/>
    <property type="project" value="UniProtKB-UniRule"/>
</dbReference>
<evidence type="ECO:0000256" key="4">
    <source>
        <dbReference type="ARBA" id="ARBA00023125"/>
    </source>
</evidence>
<feature type="region of interest" description="Disordered" evidence="9">
    <location>
        <begin position="1"/>
        <end position="39"/>
    </location>
</feature>
<feature type="domain" description="HMG box" evidence="10">
    <location>
        <begin position="585"/>
        <end position="653"/>
    </location>
</feature>
<evidence type="ECO:0000256" key="5">
    <source>
        <dbReference type="ARBA" id="ARBA00023159"/>
    </source>
</evidence>
<evidence type="ECO:0000313" key="12">
    <source>
        <dbReference type="Proteomes" id="UP001153269"/>
    </source>
</evidence>
<dbReference type="AlphaFoldDB" id="A0A9N7V0A6"/>
<evidence type="ECO:0000256" key="7">
    <source>
        <dbReference type="ARBA" id="ARBA00023242"/>
    </source>
</evidence>
<keyword evidence="3" id="KW-0805">Transcription regulation</keyword>
<keyword evidence="12" id="KW-1185">Reference proteome</keyword>
<comment type="subcellular location">
    <subcellularLocation>
        <location evidence="1">Nucleus</location>
    </subcellularLocation>
</comment>
<feature type="compositionally biased region" description="Low complexity" evidence="9">
    <location>
        <begin position="903"/>
        <end position="916"/>
    </location>
</feature>
<dbReference type="Gene3D" id="1.10.30.10">
    <property type="entry name" value="High mobility group box domain"/>
    <property type="match status" value="6"/>
</dbReference>
<feature type="DNA-binding region" description="HMG box" evidence="8">
    <location>
        <begin position="289"/>
        <end position="357"/>
    </location>
</feature>
<dbReference type="Pfam" id="PF00505">
    <property type="entry name" value="HMG_box"/>
    <property type="match status" value="3"/>
</dbReference>
<evidence type="ECO:0000256" key="8">
    <source>
        <dbReference type="PROSITE-ProRule" id="PRU00267"/>
    </source>
</evidence>